<dbReference type="AlphaFoldDB" id="M5EFF6"/>
<sequence>MPRKPLPEGLRGWQQQHHRGKPRDVIGEYIHGRPPAGAYNNGKVIVAFQEWNTRRSLSAMRRWQGYSFHAGDWVLLDLYGTDVARRFRSPDLFSPERELAGRLTDSISSLKAAEMRHSASLSWRSFDRGADKETMRAAVPRHVL</sequence>
<evidence type="ECO:0000313" key="2">
    <source>
        <dbReference type="EMBL" id="CCV03015.1"/>
    </source>
</evidence>
<evidence type="ECO:0000313" key="3">
    <source>
        <dbReference type="Proteomes" id="UP000012062"/>
    </source>
</evidence>
<reference evidence="2 3" key="1">
    <citation type="submission" date="2013-02" db="EMBL/GenBank/DDBJ databases">
        <authorList>
            <person name="Genoscope - CEA"/>
        </authorList>
    </citation>
    <scope>NUCLEOTIDE SEQUENCE [LARGE SCALE GENOMIC DNA]</scope>
    <source>
        <strain evidence="2 3">STM 2683</strain>
    </source>
</reference>
<dbReference type="EMBL" id="CAUM01000003">
    <property type="protein sequence ID" value="CCV03015.1"/>
    <property type="molecule type" value="Genomic_DNA"/>
</dbReference>
<gene>
    <name evidence="2" type="ORF">MESS2_1000029</name>
</gene>
<accession>M5EFF6</accession>
<dbReference type="Proteomes" id="UP000012062">
    <property type="component" value="Unassembled WGS sequence"/>
</dbReference>
<protein>
    <submittedName>
        <fullName evidence="2">Uncharacterized protein</fullName>
    </submittedName>
</protein>
<name>M5EFF6_9HYPH</name>
<feature type="region of interest" description="Disordered" evidence="1">
    <location>
        <begin position="1"/>
        <end position="21"/>
    </location>
</feature>
<proteinExistence type="predicted"/>
<organism evidence="2 3">
    <name type="scientific">Mesorhizobium metallidurans STM 2683</name>
    <dbReference type="NCBI Taxonomy" id="1297569"/>
    <lineage>
        <taxon>Bacteria</taxon>
        <taxon>Pseudomonadati</taxon>
        <taxon>Pseudomonadota</taxon>
        <taxon>Alphaproteobacteria</taxon>
        <taxon>Hyphomicrobiales</taxon>
        <taxon>Phyllobacteriaceae</taxon>
        <taxon>Mesorhizobium</taxon>
    </lineage>
</organism>
<evidence type="ECO:0000256" key="1">
    <source>
        <dbReference type="SAM" id="MobiDB-lite"/>
    </source>
</evidence>
<comment type="caution">
    <text evidence="2">The sequence shown here is derived from an EMBL/GenBank/DDBJ whole genome shotgun (WGS) entry which is preliminary data.</text>
</comment>
<keyword evidence="3" id="KW-1185">Reference proteome</keyword>